<gene>
    <name evidence="2" type="ORF">SAMN05444171_4073</name>
</gene>
<keyword evidence="1" id="KW-0812">Transmembrane</keyword>
<accession>A0A1H5ALD7</accession>
<name>A0A1H5ALD7_9BRAD</name>
<keyword evidence="1" id="KW-0472">Membrane</keyword>
<feature type="transmembrane region" description="Helical" evidence="1">
    <location>
        <begin position="104"/>
        <end position="127"/>
    </location>
</feature>
<dbReference type="AlphaFoldDB" id="A0A1H5ALD7"/>
<dbReference type="EMBL" id="FNTI01000001">
    <property type="protein sequence ID" value="SED42554.1"/>
    <property type="molecule type" value="Genomic_DNA"/>
</dbReference>
<evidence type="ECO:0000256" key="1">
    <source>
        <dbReference type="SAM" id="Phobius"/>
    </source>
</evidence>
<evidence type="ECO:0000313" key="2">
    <source>
        <dbReference type="EMBL" id="SED42554.1"/>
    </source>
</evidence>
<feature type="transmembrane region" description="Helical" evidence="1">
    <location>
        <begin position="43"/>
        <end position="66"/>
    </location>
</feature>
<protein>
    <submittedName>
        <fullName evidence="2">Uncharacterized protein</fullName>
    </submittedName>
</protein>
<keyword evidence="1" id="KW-1133">Transmembrane helix</keyword>
<reference evidence="2 3" key="1">
    <citation type="submission" date="2016-10" db="EMBL/GenBank/DDBJ databases">
        <authorList>
            <person name="de Groot N.N."/>
        </authorList>
    </citation>
    <scope>NUCLEOTIDE SEQUENCE [LARGE SCALE GENOMIC DNA]</scope>
    <source>
        <strain evidence="2 3">GAS522</strain>
    </source>
</reference>
<dbReference type="Proteomes" id="UP000183208">
    <property type="component" value="Unassembled WGS sequence"/>
</dbReference>
<organism evidence="2 3">
    <name type="scientific">Bradyrhizobium lablabi</name>
    <dbReference type="NCBI Taxonomy" id="722472"/>
    <lineage>
        <taxon>Bacteria</taxon>
        <taxon>Pseudomonadati</taxon>
        <taxon>Pseudomonadota</taxon>
        <taxon>Alphaproteobacteria</taxon>
        <taxon>Hyphomicrobiales</taxon>
        <taxon>Nitrobacteraceae</taxon>
        <taxon>Bradyrhizobium</taxon>
    </lineage>
</organism>
<feature type="transmembrane region" description="Helical" evidence="1">
    <location>
        <begin position="20"/>
        <end position="37"/>
    </location>
</feature>
<evidence type="ECO:0000313" key="3">
    <source>
        <dbReference type="Proteomes" id="UP000183208"/>
    </source>
</evidence>
<sequence>MSVSGFTRALIGAFLSRSSIVLIFWLVTLIVCVQAMFKSSAMVGASALVACALCYAGAFGFMGSLIARREKNYSTFDLMVMGVIALVIIAAGSALMIWSGFRMSLFNVGISGVTWALLGAVSAVVVVRKEDAL</sequence>
<feature type="transmembrane region" description="Helical" evidence="1">
    <location>
        <begin position="78"/>
        <end position="98"/>
    </location>
</feature>
<proteinExistence type="predicted"/>